<sequence length="66" mass="7447">LKAYACHPSILTPTHYFGEPNYISDTENTTIHRETNRVAAAKLLSVDVITNQKQTEENTPMSKDEL</sequence>
<dbReference type="AlphaFoldDB" id="A0A820K247"/>
<accession>A0A820K247</accession>
<dbReference type="Proteomes" id="UP000663881">
    <property type="component" value="Unassembled WGS sequence"/>
</dbReference>
<dbReference type="EMBL" id="CAJOAY010019952">
    <property type="protein sequence ID" value="CAF4334877.1"/>
    <property type="molecule type" value="Genomic_DNA"/>
</dbReference>
<gene>
    <name evidence="1" type="ORF">OKA104_LOCUS47966</name>
</gene>
<reference evidence="1" key="1">
    <citation type="submission" date="2021-02" db="EMBL/GenBank/DDBJ databases">
        <authorList>
            <person name="Nowell W R."/>
        </authorList>
    </citation>
    <scope>NUCLEOTIDE SEQUENCE</scope>
</reference>
<protein>
    <submittedName>
        <fullName evidence="1">Uncharacterized protein</fullName>
    </submittedName>
</protein>
<name>A0A820K247_9BILA</name>
<organism evidence="1 2">
    <name type="scientific">Adineta steineri</name>
    <dbReference type="NCBI Taxonomy" id="433720"/>
    <lineage>
        <taxon>Eukaryota</taxon>
        <taxon>Metazoa</taxon>
        <taxon>Spiralia</taxon>
        <taxon>Gnathifera</taxon>
        <taxon>Rotifera</taxon>
        <taxon>Eurotatoria</taxon>
        <taxon>Bdelloidea</taxon>
        <taxon>Adinetida</taxon>
        <taxon>Adinetidae</taxon>
        <taxon>Adineta</taxon>
    </lineage>
</organism>
<feature type="non-terminal residue" evidence="1">
    <location>
        <position position="1"/>
    </location>
</feature>
<comment type="caution">
    <text evidence="1">The sequence shown here is derived from an EMBL/GenBank/DDBJ whole genome shotgun (WGS) entry which is preliminary data.</text>
</comment>
<evidence type="ECO:0000313" key="1">
    <source>
        <dbReference type="EMBL" id="CAF4334877.1"/>
    </source>
</evidence>
<evidence type="ECO:0000313" key="2">
    <source>
        <dbReference type="Proteomes" id="UP000663881"/>
    </source>
</evidence>
<proteinExistence type="predicted"/>